<dbReference type="InterPro" id="IPR013425">
    <property type="entry name" value="Autotrns_rpt"/>
</dbReference>
<reference evidence="4 5" key="1">
    <citation type="submission" date="2016-01" db="EMBL/GenBank/DDBJ databases">
        <title>High potential of lignocellulose degradation of a new Verrucomicrobia species.</title>
        <authorList>
            <person name="Wang Y."/>
            <person name="Shi Y."/>
            <person name="Qiu Z."/>
            <person name="Liu S."/>
            <person name="Yang H."/>
        </authorList>
    </citation>
    <scope>NUCLEOTIDE SEQUENCE [LARGE SCALE GENOMIC DNA]</scope>
    <source>
        <strain evidence="4 5">TSB47</strain>
    </source>
</reference>
<dbReference type="SUPFAM" id="SSF103515">
    <property type="entry name" value="Autotransporter"/>
    <property type="match status" value="1"/>
</dbReference>
<feature type="signal peptide" evidence="2">
    <location>
        <begin position="1"/>
        <end position="32"/>
    </location>
</feature>
<accession>A0A178ILU4</accession>
<dbReference type="SMART" id="SM00869">
    <property type="entry name" value="Autotransporter"/>
    <property type="match status" value="1"/>
</dbReference>
<dbReference type="STRING" id="1184151.AW736_10380"/>
<dbReference type="InterPro" id="IPR006315">
    <property type="entry name" value="OM_autotransptr_brl_dom"/>
</dbReference>
<dbReference type="NCBIfam" id="TIGR01414">
    <property type="entry name" value="autotrans_barl"/>
    <property type="match status" value="1"/>
</dbReference>
<dbReference type="EMBL" id="LRRQ01000075">
    <property type="protein sequence ID" value="OAM90169.1"/>
    <property type="molecule type" value="Genomic_DNA"/>
</dbReference>
<evidence type="ECO:0000256" key="1">
    <source>
        <dbReference type="ARBA" id="ARBA00022729"/>
    </source>
</evidence>
<dbReference type="Proteomes" id="UP000078486">
    <property type="component" value="Unassembled WGS sequence"/>
</dbReference>
<keyword evidence="5" id="KW-1185">Reference proteome</keyword>
<comment type="caution">
    <text evidence="4">The sequence shown here is derived from an EMBL/GenBank/DDBJ whole genome shotgun (WGS) entry which is preliminary data.</text>
</comment>
<dbReference type="InterPro" id="IPR036709">
    <property type="entry name" value="Autotransporte_beta_dom_sf"/>
</dbReference>
<dbReference type="RefSeq" id="WP_068770199.1">
    <property type="nucleotide sequence ID" value="NZ_CP109796.1"/>
</dbReference>
<dbReference type="Pfam" id="PF03797">
    <property type="entry name" value="Autotransporter"/>
    <property type="match status" value="1"/>
</dbReference>
<sequence>MKFLFLPAPARLAAQLLSAALASTALLPPARADVITEDTRVLIGEGAAPLVNIGDNLYEIADGVTITHTRFGPYASAPGFMSIVGNSLTYRPLNQTGLTVFENIQSQGIGGVFTMGAGSTLSITNGIFRNNRGGKTPIPDPDDNGDGVSGVIHAQQATASVYLKDVIFENNGGFGNTGLSRVSGTFIMEGGGIYNTFAAGDHTGAISSYAATSYVSLTDVVVDSNRARSYAGAIAVAANGATAIFNNVTFTNNWAGFRGGAVYSNQSSGTVLFKMTESGGTNSYFYTGNFAGNLNSVNQPDPAITMNDPQVVDNTPAFTALARGGGFLFVNGASLTEFDIAAGVSLTIGAADAASRAYDTLVANNAGSRILKSGEGDLILNADNSYWRGSTTVAAGRLLLGNDEAQYGGITTVESGAVFGGAGTLATWIYSTSNTTAPDAGPTVVNATAGSTLQVGLSDRQTSGLTITGTLSLTDATISYAAFGGTHAAKLNVTGTLVTSGTNTINLQSFKSGVYRLGNNYGALTANGENTLRYAINGLVVSGSGRQAIVRDGGYTDDLVVNLVTDTARAMKWTGSAGATWNDAEHNWEALNNASITQYSAADTVQFAGAGGTVTLEGSLPVSNMEVAGSGILTFNGTGGIIASAWQDWVEAENAVQTGGLGKLVKTGSGTLVFNNDGINDFKDGVELRGGEIEIQRGGQLRTSGGVLALGMATTLRVRGTGAIDSSAVQEMDNEIAIEGAAAISTVNGHVRLNGNITGGRLVKTGNSTLILAGANTHEATDLADGGLALYHDQSLGRGALNVLADNRSVAIAGDVTVNNNINFGDFNLYVYNSQSGAGAPAPAGILAGSLNGNSLTVSVPNNDSNPNRGPVTLAGANTLNSVRVQQYATLVAAHAGALGGAGSDVTVADGGALHLTVPDITARNVLVQDGGALGFSRPRVAGVLTMLATSGTVTIEEGARLAILSRLTSGYTTLIHAEGGLVLDPYTLVVDAGPNNAVFRVYADEDNNLICMNMNRAGNPGKDIAVSLDAMSAVVSTVHSRVTENFLMPLAEFEPGGDSPGSSFWIKGIGSVGQYDDNATRIGYKDTTYGAAIGFDKIYLEKYLLGLHAGYSYSDLETDNHATTDAIMPHIGAYGSARFGKFYILADVSGGAFRADTTRAEDAVTGRYRAIIFGASAEAGMVLRTWENGGVRPFAGLHYMRYAYKDHAEKGPGAIFIDDFKADRLESLVGAQLTHSFETVWKQPAMLTLHAGWRAALNDEQTELNVVFADMYVYEDYFKVLSDVYSRDRIVVGAGLRVGVTKSSVFSFDYECESAKDHVRHNLNAIIRWSW</sequence>
<dbReference type="PROSITE" id="PS51208">
    <property type="entry name" value="AUTOTRANSPORTER"/>
    <property type="match status" value="1"/>
</dbReference>
<feature type="domain" description="Autotransporter" evidence="3">
    <location>
        <begin position="1058"/>
        <end position="1332"/>
    </location>
</feature>
<dbReference type="InterPro" id="IPR005546">
    <property type="entry name" value="Autotransporte_beta"/>
</dbReference>
<evidence type="ECO:0000313" key="4">
    <source>
        <dbReference type="EMBL" id="OAM90169.1"/>
    </source>
</evidence>
<dbReference type="GO" id="GO:0019867">
    <property type="term" value="C:outer membrane"/>
    <property type="evidence" value="ECO:0007669"/>
    <property type="project" value="InterPro"/>
</dbReference>
<name>A0A178ILU4_9BACT</name>
<keyword evidence="1 2" id="KW-0732">Signal</keyword>
<evidence type="ECO:0000256" key="2">
    <source>
        <dbReference type="SAM" id="SignalP"/>
    </source>
</evidence>
<evidence type="ECO:0000313" key="5">
    <source>
        <dbReference type="Proteomes" id="UP000078486"/>
    </source>
</evidence>
<evidence type="ECO:0000259" key="3">
    <source>
        <dbReference type="PROSITE" id="PS51208"/>
    </source>
</evidence>
<feature type="chain" id="PRO_5008089125" description="Autotransporter domain-containing protein" evidence="2">
    <location>
        <begin position="33"/>
        <end position="1332"/>
    </location>
</feature>
<organism evidence="4 5">
    <name type="scientific">Termitidicoccus mucosus</name>
    <dbReference type="NCBI Taxonomy" id="1184151"/>
    <lineage>
        <taxon>Bacteria</taxon>
        <taxon>Pseudomonadati</taxon>
        <taxon>Verrucomicrobiota</taxon>
        <taxon>Opitutia</taxon>
        <taxon>Opitutales</taxon>
        <taxon>Opitutaceae</taxon>
        <taxon>Termitidicoccus</taxon>
    </lineage>
</organism>
<proteinExistence type="predicted"/>
<gene>
    <name evidence="4" type="ORF">AW736_10380</name>
</gene>
<dbReference type="Gene3D" id="2.40.128.130">
    <property type="entry name" value="Autotransporter beta-domain"/>
    <property type="match status" value="1"/>
</dbReference>
<dbReference type="OrthoDB" id="200453at2"/>
<dbReference type="Pfam" id="PF12951">
    <property type="entry name" value="PATR"/>
    <property type="match status" value="3"/>
</dbReference>
<protein>
    <recommendedName>
        <fullName evidence="3">Autotransporter domain-containing protein</fullName>
    </recommendedName>
</protein>
<dbReference type="NCBIfam" id="TIGR02601">
    <property type="entry name" value="autotrns_rpt"/>
    <property type="match status" value="1"/>
</dbReference>